<dbReference type="FunFam" id="2.40.70.10:FF:000047">
    <property type="entry name" value="Cathepsin D preproprotein"/>
    <property type="match status" value="1"/>
</dbReference>
<evidence type="ECO:0000256" key="13">
    <source>
        <dbReference type="ARBA" id="ARBA00023180"/>
    </source>
</evidence>
<evidence type="ECO:0000256" key="1">
    <source>
        <dbReference type="ARBA" id="ARBA00000585"/>
    </source>
</evidence>
<dbReference type="Gene3D" id="2.60.40.1960">
    <property type="match status" value="1"/>
</dbReference>
<evidence type="ECO:0000256" key="18">
    <source>
        <dbReference type="PIRSR" id="PIRSR633144-2"/>
    </source>
</evidence>
<evidence type="ECO:0000256" key="16">
    <source>
        <dbReference type="PIRSR" id="PIRSR601461-1"/>
    </source>
</evidence>
<evidence type="ECO:0000313" key="23">
    <source>
        <dbReference type="Ensembl" id="ENSSSCP00045026543.1"/>
    </source>
</evidence>
<evidence type="ECO:0000256" key="21">
    <source>
        <dbReference type="SAM" id="SignalP"/>
    </source>
</evidence>
<evidence type="ECO:0000256" key="17">
    <source>
        <dbReference type="PIRSR" id="PIRSR601461-2"/>
    </source>
</evidence>
<dbReference type="PROSITE" id="PS51767">
    <property type="entry name" value="PEPTIDASE_A1"/>
    <property type="match status" value="1"/>
</dbReference>
<feature type="glycosylation site" description="N-linked (GlcNAc...) asparagine" evidence="19">
    <location>
        <position position="261"/>
    </location>
</feature>
<dbReference type="InterPro" id="IPR001461">
    <property type="entry name" value="Aspartic_peptidase_A1"/>
</dbReference>
<evidence type="ECO:0000256" key="9">
    <source>
        <dbReference type="ARBA" id="ARBA00022750"/>
    </source>
</evidence>
<evidence type="ECO:0000256" key="7">
    <source>
        <dbReference type="ARBA" id="ARBA00015582"/>
    </source>
</evidence>
<dbReference type="FunFam" id="2.60.40.1960:FF:000001">
    <property type="entry name" value="Cathepsin D"/>
    <property type="match status" value="1"/>
</dbReference>
<feature type="disulfide bond" evidence="17">
    <location>
        <begin position="327"/>
        <end position="364"/>
    </location>
</feature>
<dbReference type="PANTHER" id="PTHR47966">
    <property type="entry name" value="BETA-SITE APP-CLEAVING ENZYME, ISOFORM A-RELATED"/>
    <property type="match status" value="1"/>
</dbReference>
<protein>
    <recommendedName>
        <fullName evidence="7">Cathepsin D</fullName>
        <ecNumber evidence="6">3.4.23.5</ecNumber>
    </recommendedName>
</protein>
<dbReference type="GO" id="GO:0005764">
    <property type="term" value="C:lysosome"/>
    <property type="evidence" value="ECO:0007669"/>
    <property type="project" value="UniProtKB-SubCell"/>
</dbReference>
<dbReference type="Ensembl" id="ENSSSCT00030105290.1">
    <property type="protein sequence ID" value="ENSSSCP00030048986.1"/>
    <property type="gene ID" value="ENSSSCG00030074913.1"/>
</dbReference>
<evidence type="ECO:0000256" key="4">
    <source>
        <dbReference type="ARBA" id="ARBA00004371"/>
    </source>
</evidence>
<dbReference type="Ensembl" id="ENSSSCT00045038207.1">
    <property type="protein sequence ID" value="ENSSSCP00045026543.1"/>
    <property type="gene ID" value="ENSSSCG00045022010.1"/>
</dbReference>
<evidence type="ECO:0000256" key="12">
    <source>
        <dbReference type="ARBA" id="ARBA00023157"/>
    </source>
</evidence>
<evidence type="ECO:0000256" key="14">
    <source>
        <dbReference type="ARBA" id="ARBA00023228"/>
    </source>
</evidence>
<reference evidence="23" key="1">
    <citation type="submission" date="2025-05" db="UniProtKB">
        <authorList>
            <consortium name="Ensembl"/>
        </authorList>
    </citation>
    <scope>IDENTIFICATION</scope>
</reference>
<dbReference type="GO" id="GO:0006508">
    <property type="term" value="P:proteolysis"/>
    <property type="evidence" value="ECO:0007669"/>
    <property type="project" value="UniProtKB-KW"/>
</dbReference>
<dbReference type="SUPFAM" id="SSF50630">
    <property type="entry name" value="Acid proteases"/>
    <property type="match status" value="1"/>
</dbReference>
<feature type="active site" evidence="16">
    <location>
        <position position="97"/>
    </location>
</feature>
<comment type="similarity">
    <text evidence="5 20">Belongs to the peptidase A1 family.</text>
</comment>
<feature type="disulfide bond" evidence="17">
    <location>
        <begin position="284"/>
        <end position="288"/>
    </location>
</feature>
<comment type="catalytic activity">
    <reaction evidence="1">
        <text>Specificity similar to, but narrower than, that of pepsin A. Does not cleave the 4-Gln-|-His-5 bond in B chain of insulin.</text>
        <dbReference type="EC" id="3.4.23.5"/>
    </reaction>
</comment>
<proteinExistence type="inferred from homology"/>
<name>A0A8D1HZX0_PIG</name>
<evidence type="ECO:0000256" key="8">
    <source>
        <dbReference type="ARBA" id="ARBA00022670"/>
    </source>
</evidence>
<dbReference type="InterPro" id="IPR021109">
    <property type="entry name" value="Peptidase_aspartic_dom_sf"/>
</dbReference>
<keyword evidence="8 20" id="KW-0645">Protease</keyword>
<evidence type="ECO:0000256" key="5">
    <source>
        <dbReference type="ARBA" id="ARBA00007447"/>
    </source>
</evidence>
<evidence type="ECO:0000259" key="22">
    <source>
        <dbReference type="PROSITE" id="PS51767"/>
    </source>
</evidence>
<feature type="signal peptide" evidence="21">
    <location>
        <begin position="1"/>
        <end position="20"/>
    </location>
</feature>
<comment type="subcellular location">
    <subcellularLocation>
        <location evidence="4">Lysosome</location>
    </subcellularLocation>
    <subcellularLocation>
        <location evidence="2">Melanosome</location>
    </subcellularLocation>
    <subcellularLocation>
        <location evidence="3">Secreted</location>
        <location evidence="3">Extracellular space</location>
    </subcellularLocation>
</comment>
<accession>A0A8D1HZX0</accession>
<dbReference type="Pfam" id="PF00026">
    <property type="entry name" value="Asp"/>
    <property type="match status" value="1"/>
</dbReference>
<keyword evidence="11" id="KW-0865">Zymogen</keyword>
<dbReference type="GO" id="GO:0005576">
    <property type="term" value="C:extracellular region"/>
    <property type="evidence" value="ECO:0007669"/>
    <property type="project" value="UniProtKB-SubCell"/>
</dbReference>
<dbReference type="Proteomes" id="UP000694728">
    <property type="component" value="Unplaced"/>
</dbReference>
<dbReference type="GO" id="GO:0042470">
    <property type="term" value="C:melanosome"/>
    <property type="evidence" value="ECO:0007669"/>
    <property type="project" value="UniProtKB-SubCell"/>
</dbReference>
<evidence type="ECO:0000256" key="20">
    <source>
        <dbReference type="RuleBase" id="RU000454"/>
    </source>
</evidence>
<evidence type="ECO:0000256" key="2">
    <source>
        <dbReference type="ARBA" id="ARBA00004223"/>
    </source>
</evidence>
<comment type="function">
    <text evidence="15">Acid protease active in intracellular protein breakdown. Plays a role in APP processing following cleavage and activation by ADAM30 which leads to APP degradation.</text>
</comment>
<dbReference type="FunFam" id="2.40.70.10:FF:000039">
    <property type="entry name" value="Cathepsin D preproprotein"/>
    <property type="match status" value="1"/>
</dbReference>
<keyword evidence="10 20" id="KW-0378">Hydrolase</keyword>
<sequence length="410" mass="44150">MQPPSLLLLALGLLAAPAAALIRIPLHKFTSIRRTMSEVGGPVENLIAKGPISKYSQGVPAVTQGPIPEVLKNYMDAQYYGEIGIGTPPQCFTVVFDTGSSNLWVPSIHCKLLDIACWIHHKYNSGKSSTYVKNGTTFAIHYGSGSLSGYLSQDTVSVPCNSALSGVGGIKVERQTFGEATKQPGLTFIAAKFDGILGMAYPRISVNNVVPVFDNLMQQKLVDKNIFSFYLNRDPGAQPGGELMLGGIDSKYYKGSLDYHNVTRKAYWQIHMDQVAVGSSLTLCKGGCEAIVDTGTSLIVGPVEEVRELQKAIGAVPLIQGEYMIPCEKVPSLPDVTVTLGGKKYKLSSENYTLKVSQAGQTICLSGFMGMDIPPPGGPLWILGDVFIGRYYTVFDRDLNRVGLAEAATL</sequence>
<keyword evidence="13" id="KW-0325">Glycoprotein</keyword>
<dbReference type="Pfam" id="PF07966">
    <property type="entry name" value="A1_Propeptide"/>
    <property type="match status" value="1"/>
</dbReference>
<feature type="active site" evidence="16">
    <location>
        <position position="293"/>
    </location>
</feature>
<keyword evidence="14" id="KW-0458">Lysosome</keyword>
<dbReference type="InterPro" id="IPR033121">
    <property type="entry name" value="PEPTIDASE_A1"/>
</dbReference>
<dbReference type="Gene3D" id="2.40.70.10">
    <property type="entry name" value="Acid Proteases"/>
    <property type="match status" value="2"/>
</dbReference>
<dbReference type="PROSITE" id="PS00141">
    <property type="entry name" value="ASP_PROTEASE"/>
    <property type="match status" value="2"/>
</dbReference>
<dbReference type="Proteomes" id="UP000694570">
    <property type="component" value="Unplaced"/>
</dbReference>
<feature type="disulfide bond" evidence="17">
    <location>
        <begin position="110"/>
        <end position="117"/>
    </location>
</feature>
<dbReference type="AlphaFoldDB" id="A0A8D1HZX0"/>
<evidence type="ECO:0000256" key="15">
    <source>
        <dbReference type="ARBA" id="ARBA00055585"/>
    </source>
</evidence>
<dbReference type="GO" id="GO:0004190">
    <property type="term" value="F:aspartic-type endopeptidase activity"/>
    <property type="evidence" value="ECO:0007669"/>
    <property type="project" value="UniProtKB-KW"/>
</dbReference>
<dbReference type="InterPro" id="IPR033144">
    <property type="entry name" value="Cathepsin_D"/>
</dbReference>
<evidence type="ECO:0000256" key="6">
    <source>
        <dbReference type="ARBA" id="ARBA00011930"/>
    </source>
</evidence>
<keyword evidence="12 17" id="KW-1015">Disulfide bond</keyword>
<feature type="chain" id="PRO_5044686878" description="Cathepsin D" evidence="21">
    <location>
        <begin position="21"/>
        <end position="410"/>
    </location>
</feature>
<dbReference type="EC" id="3.4.23.5" evidence="6"/>
<feature type="disulfide bond" evidence="18">
    <location>
        <begin position="91"/>
        <end position="160"/>
    </location>
</feature>
<keyword evidence="9 20" id="KW-0064">Aspartyl protease</keyword>
<feature type="glycosylation site" description="N-linked (GlcNAc...) asparagine" evidence="19">
    <location>
        <position position="134"/>
    </location>
</feature>
<feature type="domain" description="Peptidase A1" evidence="22">
    <location>
        <begin position="79"/>
        <end position="405"/>
    </location>
</feature>
<dbReference type="InterPro" id="IPR001969">
    <property type="entry name" value="Aspartic_peptidase_AS"/>
</dbReference>
<gene>
    <name evidence="23" type="primary">CTSD</name>
</gene>
<dbReference type="PANTHER" id="PTHR47966:SF42">
    <property type="entry name" value="CATHEPSIN D"/>
    <property type="match status" value="1"/>
</dbReference>
<evidence type="ECO:0000256" key="19">
    <source>
        <dbReference type="PIRSR" id="PIRSR633144-3"/>
    </source>
</evidence>
<evidence type="ECO:0000256" key="3">
    <source>
        <dbReference type="ARBA" id="ARBA00004239"/>
    </source>
</evidence>
<keyword evidence="21" id="KW-0732">Signal</keyword>
<dbReference type="PRINTS" id="PR00792">
    <property type="entry name" value="PEPSIN"/>
</dbReference>
<organism evidence="23 24">
    <name type="scientific">Sus scrofa</name>
    <name type="common">Pig</name>
    <dbReference type="NCBI Taxonomy" id="9823"/>
    <lineage>
        <taxon>Eukaryota</taxon>
        <taxon>Metazoa</taxon>
        <taxon>Chordata</taxon>
        <taxon>Craniata</taxon>
        <taxon>Vertebrata</taxon>
        <taxon>Euteleostomi</taxon>
        <taxon>Mammalia</taxon>
        <taxon>Eutheria</taxon>
        <taxon>Laurasiatheria</taxon>
        <taxon>Artiodactyla</taxon>
        <taxon>Suina</taxon>
        <taxon>Suidae</taxon>
        <taxon>Sus</taxon>
    </lineage>
</organism>
<evidence type="ECO:0000256" key="10">
    <source>
        <dbReference type="ARBA" id="ARBA00022801"/>
    </source>
</evidence>
<dbReference type="InterPro" id="IPR012848">
    <property type="entry name" value="Aspartic_peptidase_N"/>
</dbReference>
<evidence type="ECO:0000256" key="11">
    <source>
        <dbReference type="ARBA" id="ARBA00023145"/>
    </source>
</evidence>
<dbReference type="CDD" id="cd05490">
    <property type="entry name" value="Cathepsin_D2"/>
    <property type="match status" value="1"/>
</dbReference>
<evidence type="ECO:0000313" key="24">
    <source>
        <dbReference type="Proteomes" id="UP000694728"/>
    </source>
</evidence>